<sequence length="279" mass="30396">MALVFHLPLFIFTFLLTLLPTRITATRSDIQIHGIIVRNKQQCPFNVTGTISPDVSYLELSYDTSSVALASFGSGIPSSENTRKCYVSVSYTFLNDAVSQSTITNAEVRGNVMLDGGVEARVDMSTVWQGKGSQNDVAPEQKWSQLLLSGPKDTSTFFSTPLTNATQLYRNPDCGQLAPTRTYEFLWILSTFSVSGTSAVGKDAKGAFGGKTAGGDGVFKQKFNFEWKSSCEIYNPCPPDRYGGESCCLYNGAVFGKCSVNLPRSSSGQTRPAPLFVWF</sequence>
<name>A0ACB6QSK2_9PLEO</name>
<accession>A0ACB6QSK2</accession>
<reference evidence="1" key="1">
    <citation type="journal article" date="2020" name="Stud. Mycol.">
        <title>101 Dothideomycetes genomes: a test case for predicting lifestyles and emergence of pathogens.</title>
        <authorList>
            <person name="Haridas S."/>
            <person name="Albert R."/>
            <person name="Binder M."/>
            <person name="Bloem J."/>
            <person name="Labutti K."/>
            <person name="Salamov A."/>
            <person name="Andreopoulos B."/>
            <person name="Baker S."/>
            <person name="Barry K."/>
            <person name="Bills G."/>
            <person name="Bluhm B."/>
            <person name="Cannon C."/>
            <person name="Castanera R."/>
            <person name="Culley D."/>
            <person name="Daum C."/>
            <person name="Ezra D."/>
            <person name="Gonzalez J."/>
            <person name="Henrissat B."/>
            <person name="Kuo A."/>
            <person name="Liang C."/>
            <person name="Lipzen A."/>
            <person name="Lutzoni F."/>
            <person name="Magnuson J."/>
            <person name="Mondo S."/>
            <person name="Nolan M."/>
            <person name="Ohm R."/>
            <person name="Pangilinan J."/>
            <person name="Park H.-J."/>
            <person name="Ramirez L."/>
            <person name="Alfaro M."/>
            <person name="Sun H."/>
            <person name="Tritt A."/>
            <person name="Yoshinaga Y."/>
            <person name="Zwiers L.-H."/>
            <person name="Turgeon B."/>
            <person name="Goodwin S."/>
            <person name="Spatafora J."/>
            <person name="Crous P."/>
            <person name="Grigoriev I."/>
        </authorList>
    </citation>
    <scope>NUCLEOTIDE SEQUENCE</scope>
    <source>
        <strain evidence="1">ATCC 200398</strain>
    </source>
</reference>
<gene>
    <name evidence="1" type="ORF">BDR25DRAFT_315310</name>
</gene>
<proteinExistence type="predicted"/>
<organism evidence="1 2">
    <name type="scientific">Lindgomyces ingoldianus</name>
    <dbReference type="NCBI Taxonomy" id="673940"/>
    <lineage>
        <taxon>Eukaryota</taxon>
        <taxon>Fungi</taxon>
        <taxon>Dikarya</taxon>
        <taxon>Ascomycota</taxon>
        <taxon>Pezizomycotina</taxon>
        <taxon>Dothideomycetes</taxon>
        <taxon>Pleosporomycetidae</taxon>
        <taxon>Pleosporales</taxon>
        <taxon>Lindgomycetaceae</taxon>
        <taxon>Lindgomyces</taxon>
    </lineage>
</organism>
<dbReference type="Proteomes" id="UP000799755">
    <property type="component" value="Unassembled WGS sequence"/>
</dbReference>
<evidence type="ECO:0000313" key="1">
    <source>
        <dbReference type="EMBL" id="KAF2469272.1"/>
    </source>
</evidence>
<keyword evidence="2" id="KW-1185">Reference proteome</keyword>
<dbReference type="EMBL" id="MU003512">
    <property type="protein sequence ID" value="KAF2469272.1"/>
    <property type="molecule type" value="Genomic_DNA"/>
</dbReference>
<evidence type="ECO:0000313" key="2">
    <source>
        <dbReference type="Proteomes" id="UP000799755"/>
    </source>
</evidence>
<comment type="caution">
    <text evidence="1">The sequence shown here is derived from an EMBL/GenBank/DDBJ whole genome shotgun (WGS) entry which is preliminary data.</text>
</comment>
<protein>
    <submittedName>
        <fullName evidence="1">Uncharacterized protein</fullName>
    </submittedName>
</protein>